<keyword evidence="2" id="KW-1185">Reference proteome</keyword>
<organism evidence="1 2">
    <name type="scientific">Ambrosiozyma monospora</name>
    <name type="common">Yeast</name>
    <name type="synonym">Endomycopsis monosporus</name>
    <dbReference type="NCBI Taxonomy" id="43982"/>
    <lineage>
        <taxon>Eukaryota</taxon>
        <taxon>Fungi</taxon>
        <taxon>Dikarya</taxon>
        <taxon>Ascomycota</taxon>
        <taxon>Saccharomycotina</taxon>
        <taxon>Pichiomycetes</taxon>
        <taxon>Pichiales</taxon>
        <taxon>Pichiaceae</taxon>
        <taxon>Ambrosiozyma</taxon>
    </lineage>
</organism>
<accession>A0ACB5U8K7</accession>
<protein>
    <submittedName>
        <fullName evidence="1">Unnamed protein product</fullName>
    </submittedName>
</protein>
<proteinExistence type="predicted"/>
<evidence type="ECO:0000313" key="1">
    <source>
        <dbReference type="EMBL" id="GMF03867.1"/>
    </source>
</evidence>
<sequence>MSSHGSSSFPNLWDQQLMMSQQQQQYNPYNSHTSSHHNSLSAANTNSLSMSPSDDTQMNSLHLNSNNLQLLSNSLVQISNIQQQQQQLLQLQQQQQQQFASANANSVHTGLTATSIMRDDFPLTEENLNMFSLGSGSGSASADSIFTQQPPQQLQNGCFVDAPFTDPTTPTTID</sequence>
<gene>
    <name evidence="1" type="ORF">Amon02_001194300</name>
</gene>
<dbReference type="EMBL" id="BSXS01013330">
    <property type="protein sequence ID" value="GMF03867.1"/>
    <property type="molecule type" value="Genomic_DNA"/>
</dbReference>
<name>A0ACB5U8K7_AMBMO</name>
<comment type="caution">
    <text evidence="1">The sequence shown here is derived from an EMBL/GenBank/DDBJ whole genome shotgun (WGS) entry which is preliminary data.</text>
</comment>
<evidence type="ECO:0000313" key="2">
    <source>
        <dbReference type="Proteomes" id="UP001165064"/>
    </source>
</evidence>
<dbReference type="Proteomes" id="UP001165064">
    <property type="component" value="Unassembled WGS sequence"/>
</dbReference>
<reference evidence="1" key="1">
    <citation type="submission" date="2023-04" db="EMBL/GenBank/DDBJ databases">
        <title>Ambrosiozyma monospora NBRC 10751.</title>
        <authorList>
            <person name="Ichikawa N."/>
            <person name="Sato H."/>
            <person name="Tonouchi N."/>
        </authorList>
    </citation>
    <scope>NUCLEOTIDE SEQUENCE</scope>
    <source>
        <strain evidence="1">NBRC 10751</strain>
    </source>
</reference>